<evidence type="ECO:0000313" key="8">
    <source>
        <dbReference type="Proteomes" id="UP000288805"/>
    </source>
</evidence>
<dbReference type="PANTHER" id="PTHR35285">
    <property type="entry name" value="2-C-METHYL-D-ERYTHRITOL 4-PHOSPHATE CYTIDYLYLTRANSFERASE"/>
    <property type="match status" value="1"/>
</dbReference>
<proteinExistence type="predicted"/>
<reference evidence="7 8" key="1">
    <citation type="journal article" date="2018" name="PLoS Genet.">
        <title>Population sequencing reveals clonal diversity and ancestral inbreeding in the grapevine cultivar Chardonnay.</title>
        <authorList>
            <person name="Roach M.J."/>
            <person name="Johnson D.L."/>
            <person name="Bohlmann J."/>
            <person name="van Vuuren H.J."/>
            <person name="Jones S.J."/>
            <person name="Pretorius I.S."/>
            <person name="Schmidt S.A."/>
            <person name="Borneman A.R."/>
        </authorList>
    </citation>
    <scope>NUCLEOTIDE SEQUENCE [LARGE SCALE GENOMIC DNA]</scope>
    <source>
        <strain evidence="8">cv. Chardonnay</strain>
        <tissue evidence="7">Leaf</tissue>
    </source>
</reference>
<sequence length="52" mass="5802">MYFWAAGTLILLMKNAEFIHELGIVLLIILISGLCCMMGIDTPTRFEAPQDS</sequence>
<dbReference type="PANTHER" id="PTHR35285:SF1">
    <property type="entry name" value="2-C-METHYL-D-ERYTHRITOL 4-PHOSPHATE CYTIDYLYLTRANSFERASE"/>
    <property type="match status" value="1"/>
</dbReference>
<keyword evidence="4 5" id="KW-0472">Membrane</keyword>
<feature type="transmembrane region" description="Helical" evidence="5">
    <location>
        <begin position="18"/>
        <end position="40"/>
    </location>
</feature>
<dbReference type="EMBL" id="QGNW01000026">
    <property type="protein sequence ID" value="RVX13000.1"/>
    <property type="molecule type" value="Genomic_DNA"/>
</dbReference>
<evidence type="ECO:0000256" key="2">
    <source>
        <dbReference type="ARBA" id="ARBA00022692"/>
    </source>
</evidence>
<name>A0A438JVK2_VITVI</name>
<comment type="subcellular location">
    <subcellularLocation>
        <location evidence="1">Membrane</location>
        <topology evidence="1">Single-pass membrane protein</topology>
    </subcellularLocation>
</comment>
<dbReference type="AlphaFoldDB" id="A0A438JVK2"/>
<dbReference type="Proteomes" id="UP000288805">
    <property type="component" value="Unassembled WGS sequence"/>
</dbReference>
<evidence type="ECO:0000313" key="7">
    <source>
        <dbReference type="EMBL" id="RVX13000.1"/>
    </source>
</evidence>
<comment type="caution">
    <text evidence="7">The sequence shown here is derived from an EMBL/GenBank/DDBJ whole genome shotgun (WGS) entry which is preliminary data.</text>
</comment>
<dbReference type="InterPro" id="IPR046756">
    <property type="entry name" value="VAS1/VOA1_TM"/>
</dbReference>
<organism evidence="7 8">
    <name type="scientific">Vitis vinifera</name>
    <name type="common">Grape</name>
    <dbReference type="NCBI Taxonomy" id="29760"/>
    <lineage>
        <taxon>Eukaryota</taxon>
        <taxon>Viridiplantae</taxon>
        <taxon>Streptophyta</taxon>
        <taxon>Embryophyta</taxon>
        <taxon>Tracheophyta</taxon>
        <taxon>Spermatophyta</taxon>
        <taxon>Magnoliopsida</taxon>
        <taxon>eudicotyledons</taxon>
        <taxon>Gunneridae</taxon>
        <taxon>Pentapetalae</taxon>
        <taxon>rosids</taxon>
        <taxon>Vitales</taxon>
        <taxon>Vitaceae</taxon>
        <taxon>Viteae</taxon>
        <taxon>Vitis</taxon>
    </lineage>
</organism>
<gene>
    <name evidence="7" type="ORF">CK203_009710</name>
</gene>
<protein>
    <recommendedName>
        <fullName evidence="6">V-type proton ATPase subunit S1/VOA1 transmembrane domain-containing protein</fullName>
    </recommendedName>
</protein>
<accession>A0A438JVK2</accession>
<feature type="domain" description="V-type proton ATPase subunit S1/VOA1 transmembrane" evidence="6">
    <location>
        <begin position="24"/>
        <end position="47"/>
    </location>
</feature>
<dbReference type="GO" id="GO:0016020">
    <property type="term" value="C:membrane"/>
    <property type="evidence" value="ECO:0007669"/>
    <property type="project" value="UniProtKB-SubCell"/>
</dbReference>
<evidence type="ECO:0000256" key="3">
    <source>
        <dbReference type="ARBA" id="ARBA00022989"/>
    </source>
</evidence>
<evidence type="ECO:0000256" key="1">
    <source>
        <dbReference type="ARBA" id="ARBA00004167"/>
    </source>
</evidence>
<evidence type="ECO:0000256" key="5">
    <source>
        <dbReference type="SAM" id="Phobius"/>
    </source>
</evidence>
<evidence type="ECO:0000256" key="4">
    <source>
        <dbReference type="ARBA" id="ARBA00023136"/>
    </source>
</evidence>
<evidence type="ECO:0000259" key="6">
    <source>
        <dbReference type="Pfam" id="PF20520"/>
    </source>
</evidence>
<keyword evidence="2 5" id="KW-0812">Transmembrane</keyword>
<dbReference type="Pfam" id="PF20520">
    <property type="entry name" value="Ac45-VOA1_TM"/>
    <property type="match status" value="1"/>
</dbReference>
<keyword evidence="3 5" id="KW-1133">Transmembrane helix</keyword>